<dbReference type="Proteomes" id="UP000613512">
    <property type="component" value="Unassembled WGS sequence"/>
</dbReference>
<dbReference type="SUPFAM" id="SSF88659">
    <property type="entry name" value="Sigma3 and sigma4 domains of RNA polymerase sigma factors"/>
    <property type="match status" value="1"/>
</dbReference>
<dbReference type="InterPro" id="IPR013324">
    <property type="entry name" value="RNA_pol_sigma_r3/r4-like"/>
</dbReference>
<evidence type="ECO:0000259" key="5">
    <source>
        <dbReference type="Pfam" id="PF04542"/>
    </source>
</evidence>
<dbReference type="GO" id="GO:0006352">
    <property type="term" value="P:DNA-templated transcription initiation"/>
    <property type="evidence" value="ECO:0007669"/>
    <property type="project" value="InterPro"/>
</dbReference>
<dbReference type="GO" id="GO:0000428">
    <property type="term" value="C:DNA-directed RNA polymerase complex"/>
    <property type="evidence" value="ECO:0007669"/>
    <property type="project" value="UniProtKB-KW"/>
</dbReference>
<comment type="similarity">
    <text evidence="1">Belongs to the sigma-70 factor family. ECF subfamily.</text>
</comment>
<organism evidence="7 8">
    <name type="scientific">Ornithinibacillus halotolerans</name>
    <dbReference type="NCBI Taxonomy" id="1274357"/>
    <lineage>
        <taxon>Bacteria</taxon>
        <taxon>Bacillati</taxon>
        <taxon>Bacillota</taxon>
        <taxon>Bacilli</taxon>
        <taxon>Bacillales</taxon>
        <taxon>Bacillaceae</taxon>
        <taxon>Ornithinibacillus</taxon>
    </lineage>
</organism>
<evidence type="ECO:0000313" key="7">
    <source>
        <dbReference type="EMBL" id="GGA80241.1"/>
    </source>
</evidence>
<proteinExistence type="inferred from homology"/>
<dbReference type="RefSeq" id="WP_229740745.1">
    <property type="nucleotide sequence ID" value="NZ_BMEY01000012.1"/>
</dbReference>
<dbReference type="Gene3D" id="1.10.10.10">
    <property type="entry name" value="Winged helix-like DNA-binding domain superfamily/Winged helix DNA-binding domain"/>
    <property type="match status" value="1"/>
</dbReference>
<dbReference type="InterPro" id="IPR013325">
    <property type="entry name" value="RNA_pol_sigma_r2"/>
</dbReference>
<evidence type="ECO:0000256" key="4">
    <source>
        <dbReference type="ARBA" id="ARBA00023163"/>
    </source>
</evidence>
<dbReference type="Pfam" id="PF08281">
    <property type="entry name" value="Sigma70_r4_2"/>
    <property type="match status" value="1"/>
</dbReference>
<feature type="domain" description="RNA polymerase sigma factor 70 region 4 type 2" evidence="6">
    <location>
        <begin position="110"/>
        <end position="159"/>
    </location>
</feature>
<dbReference type="GO" id="GO:0003677">
    <property type="term" value="F:DNA binding"/>
    <property type="evidence" value="ECO:0007669"/>
    <property type="project" value="InterPro"/>
</dbReference>
<accession>A0A916S448</accession>
<dbReference type="Pfam" id="PF04542">
    <property type="entry name" value="Sigma70_r2"/>
    <property type="match status" value="1"/>
</dbReference>
<dbReference type="InterPro" id="IPR013249">
    <property type="entry name" value="RNA_pol_sigma70_r4_t2"/>
</dbReference>
<dbReference type="NCBIfam" id="TIGR02937">
    <property type="entry name" value="sigma70-ECF"/>
    <property type="match status" value="1"/>
</dbReference>
<evidence type="ECO:0000256" key="2">
    <source>
        <dbReference type="ARBA" id="ARBA00023015"/>
    </source>
</evidence>
<evidence type="ECO:0000259" key="6">
    <source>
        <dbReference type="Pfam" id="PF08281"/>
    </source>
</evidence>
<evidence type="ECO:0000313" key="8">
    <source>
        <dbReference type="Proteomes" id="UP000613512"/>
    </source>
</evidence>
<comment type="caution">
    <text evidence="7">The sequence shown here is derived from an EMBL/GenBank/DDBJ whole genome shotgun (WGS) entry which is preliminary data.</text>
</comment>
<dbReference type="PANTHER" id="PTHR43133">
    <property type="entry name" value="RNA POLYMERASE ECF-TYPE SIGMA FACTO"/>
    <property type="match status" value="1"/>
</dbReference>
<dbReference type="InterPro" id="IPR007627">
    <property type="entry name" value="RNA_pol_sigma70_r2"/>
</dbReference>
<dbReference type="AlphaFoldDB" id="A0A916S448"/>
<keyword evidence="7" id="KW-0240">DNA-directed RNA polymerase</keyword>
<keyword evidence="8" id="KW-1185">Reference proteome</keyword>
<keyword evidence="2" id="KW-0805">Transcription regulation</keyword>
<dbReference type="Gene3D" id="1.10.1740.10">
    <property type="match status" value="1"/>
</dbReference>
<keyword evidence="4" id="KW-0804">Transcription</keyword>
<dbReference type="GO" id="GO:0016987">
    <property type="term" value="F:sigma factor activity"/>
    <property type="evidence" value="ECO:0007669"/>
    <property type="project" value="UniProtKB-KW"/>
</dbReference>
<dbReference type="EMBL" id="BMEY01000012">
    <property type="protein sequence ID" value="GGA80241.1"/>
    <property type="molecule type" value="Genomic_DNA"/>
</dbReference>
<name>A0A916S448_9BACI</name>
<dbReference type="InterPro" id="IPR036388">
    <property type="entry name" value="WH-like_DNA-bd_sf"/>
</dbReference>
<keyword evidence="3" id="KW-0731">Sigma factor</keyword>
<protein>
    <submittedName>
        <fullName evidence="7">DNA-directed RNA polymerase sigma-70 factor</fullName>
    </submittedName>
</protein>
<dbReference type="CDD" id="cd06171">
    <property type="entry name" value="Sigma70_r4"/>
    <property type="match status" value="1"/>
</dbReference>
<feature type="domain" description="RNA polymerase sigma-70 region 2" evidence="5">
    <location>
        <begin position="24"/>
        <end position="85"/>
    </location>
</feature>
<sequence>MSIFKMRKLPEEHDSFEQLLVNEQNKLYRIAYSYVRNEQDALDIVQDAIIKGYKSFHKLKDRSLFSTWMIRILINCALDHIRREKVVVPFEADWYIPHVNEVNQTIMSMDISHVFDQLKPNQKTIILLRFFEGYSIREIADILEKPEGTIKSQLHRTLQILKKKLESGGDVYGEASSRY</sequence>
<dbReference type="InterPro" id="IPR014284">
    <property type="entry name" value="RNA_pol_sigma-70_dom"/>
</dbReference>
<dbReference type="SUPFAM" id="SSF88946">
    <property type="entry name" value="Sigma2 domain of RNA polymerase sigma factors"/>
    <property type="match status" value="1"/>
</dbReference>
<dbReference type="PANTHER" id="PTHR43133:SF51">
    <property type="entry name" value="RNA POLYMERASE SIGMA FACTOR"/>
    <property type="match status" value="1"/>
</dbReference>
<reference evidence="7" key="2">
    <citation type="submission" date="2020-09" db="EMBL/GenBank/DDBJ databases">
        <authorList>
            <person name="Sun Q."/>
            <person name="Zhou Y."/>
        </authorList>
    </citation>
    <scope>NUCLEOTIDE SEQUENCE</scope>
    <source>
        <strain evidence="7">CGMCC 1.12408</strain>
    </source>
</reference>
<dbReference type="InterPro" id="IPR039425">
    <property type="entry name" value="RNA_pol_sigma-70-like"/>
</dbReference>
<gene>
    <name evidence="7" type="ORF">GCM10008025_24560</name>
</gene>
<reference evidence="7" key="1">
    <citation type="journal article" date="2014" name="Int. J. Syst. Evol. Microbiol.">
        <title>Complete genome sequence of Corynebacterium casei LMG S-19264T (=DSM 44701T), isolated from a smear-ripened cheese.</title>
        <authorList>
            <consortium name="US DOE Joint Genome Institute (JGI-PGF)"/>
            <person name="Walter F."/>
            <person name="Albersmeier A."/>
            <person name="Kalinowski J."/>
            <person name="Ruckert C."/>
        </authorList>
    </citation>
    <scope>NUCLEOTIDE SEQUENCE</scope>
    <source>
        <strain evidence="7">CGMCC 1.12408</strain>
    </source>
</reference>
<evidence type="ECO:0000256" key="1">
    <source>
        <dbReference type="ARBA" id="ARBA00010641"/>
    </source>
</evidence>
<evidence type="ECO:0000256" key="3">
    <source>
        <dbReference type="ARBA" id="ARBA00023082"/>
    </source>
</evidence>